<organism evidence="2">
    <name type="scientific">Anguilla anguilla</name>
    <name type="common">European freshwater eel</name>
    <name type="synonym">Muraena anguilla</name>
    <dbReference type="NCBI Taxonomy" id="7936"/>
    <lineage>
        <taxon>Eukaryota</taxon>
        <taxon>Metazoa</taxon>
        <taxon>Chordata</taxon>
        <taxon>Craniata</taxon>
        <taxon>Vertebrata</taxon>
        <taxon>Euteleostomi</taxon>
        <taxon>Actinopterygii</taxon>
        <taxon>Neopterygii</taxon>
        <taxon>Teleostei</taxon>
        <taxon>Anguilliformes</taxon>
        <taxon>Anguillidae</taxon>
        <taxon>Anguilla</taxon>
    </lineage>
</organism>
<reference evidence="2" key="1">
    <citation type="submission" date="2014-11" db="EMBL/GenBank/DDBJ databases">
        <authorList>
            <person name="Amaro Gonzalez C."/>
        </authorList>
    </citation>
    <scope>NUCLEOTIDE SEQUENCE</scope>
</reference>
<feature type="region of interest" description="Disordered" evidence="1">
    <location>
        <begin position="31"/>
        <end position="60"/>
    </location>
</feature>
<reference evidence="2" key="2">
    <citation type="journal article" date="2015" name="Fish Shellfish Immunol.">
        <title>Early steps in the European eel (Anguilla anguilla)-Vibrio vulnificus interaction in the gills: Role of the RtxA13 toxin.</title>
        <authorList>
            <person name="Callol A."/>
            <person name="Pajuelo D."/>
            <person name="Ebbesson L."/>
            <person name="Teles M."/>
            <person name="MacKenzie S."/>
            <person name="Amaro C."/>
        </authorList>
    </citation>
    <scope>NUCLEOTIDE SEQUENCE</scope>
</reference>
<sequence>MNRNGSEPNYGRRLCSPIPTLKLVHLRWSAGLNPQPASGAPASPDLRDGRIGEGENITEC</sequence>
<dbReference type="EMBL" id="GBXM01029900">
    <property type="protein sequence ID" value="JAH78677.1"/>
    <property type="molecule type" value="Transcribed_RNA"/>
</dbReference>
<dbReference type="AlphaFoldDB" id="A0A0E9VKT0"/>
<evidence type="ECO:0000256" key="1">
    <source>
        <dbReference type="SAM" id="MobiDB-lite"/>
    </source>
</evidence>
<protein>
    <submittedName>
        <fullName evidence="2">Uncharacterized protein</fullName>
    </submittedName>
</protein>
<name>A0A0E9VKT0_ANGAN</name>
<evidence type="ECO:0000313" key="2">
    <source>
        <dbReference type="EMBL" id="JAH78677.1"/>
    </source>
</evidence>
<proteinExistence type="predicted"/>
<accession>A0A0E9VKT0</accession>